<name>A0A1G1WGR2_9BACT</name>
<dbReference type="Gene3D" id="2.115.10.20">
    <property type="entry name" value="Glycosyl hydrolase domain, family 43"/>
    <property type="match status" value="2"/>
</dbReference>
<protein>
    <recommendedName>
        <fullName evidence="4">Glycosyl hydrolase family 32 N-terminal domain-containing protein</fullName>
    </recommendedName>
</protein>
<proteinExistence type="predicted"/>
<feature type="transmembrane region" description="Helical" evidence="1">
    <location>
        <begin position="6"/>
        <end position="27"/>
    </location>
</feature>
<evidence type="ECO:0000313" key="2">
    <source>
        <dbReference type="EMBL" id="OGY26437.1"/>
    </source>
</evidence>
<evidence type="ECO:0000313" key="3">
    <source>
        <dbReference type="Proteomes" id="UP000176389"/>
    </source>
</evidence>
<sequence length="318" mass="35759">MNKKLLIGLIIFLLLVAVVLVIFFFVWPKATTPPRRKATQNAKSAEDSPWQVGQVAVGGNYADAEVIKMADDKYRLYYSIEPEVKGNKLEMYSALSSNGINWEQEAGIRNTFKTFPDLVKLADGSYRMYYQTAGEIKSSTSSDGLNWTEDVGVRVSGGNPEGLDLDNVAASTTILLPDQSYLMVYRGQIDKKYRGDVPNQSTQLFFWAESPDGLKFEKKGIAVDSRNDSLLGMIDGPELIKWDDGSIRLYFWGYKGVYYSTYKNGQFTDPTLTFTTSTDSKLMFPPNPPGDPTLAKIGQTWFMYYGQHEKGIFYTTLK</sequence>
<reference evidence="2 3" key="1">
    <citation type="journal article" date="2016" name="Nat. Commun.">
        <title>Thousands of microbial genomes shed light on interconnected biogeochemical processes in an aquifer system.</title>
        <authorList>
            <person name="Anantharaman K."/>
            <person name="Brown C.T."/>
            <person name="Hug L.A."/>
            <person name="Sharon I."/>
            <person name="Castelle C.J."/>
            <person name="Probst A.J."/>
            <person name="Thomas B.C."/>
            <person name="Singh A."/>
            <person name="Wilkins M.J."/>
            <person name="Karaoz U."/>
            <person name="Brodie E.L."/>
            <person name="Williams K.H."/>
            <person name="Hubbard S.S."/>
            <person name="Banfield J.F."/>
        </authorList>
    </citation>
    <scope>NUCLEOTIDE SEQUENCE [LARGE SCALE GENOMIC DNA]</scope>
</reference>
<dbReference type="AlphaFoldDB" id="A0A1G1WGR2"/>
<evidence type="ECO:0000256" key="1">
    <source>
        <dbReference type="SAM" id="Phobius"/>
    </source>
</evidence>
<keyword evidence="1" id="KW-0472">Membrane</keyword>
<dbReference type="Proteomes" id="UP000176389">
    <property type="component" value="Unassembled WGS sequence"/>
</dbReference>
<dbReference type="EMBL" id="MHCS01000022">
    <property type="protein sequence ID" value="OGY26437.1"/>
    <property type="molecule type" value="Genomic_DNA"/>
</dbReference>
<dbReference type="InterPro" id="IPR023296">
    <property type="entry name" value="Glyco_hydro_beta-prop_sf"/>
</dbReference>
<evidence type="ECO:0008006" key="4">
    <source>
        <dbReference type="Google" id="ProtNLM"/>
    </source>
</evidence>
<keyword evidence="1" id="KW-1133">Transmembrane helix</keyword>
<keyword evidence="1" id="KW-0812">Transmembrane</keyword>
<dbReference type="SUPFAM" id="SSF75005">
    <property type="entry name" value="Arabinanase/levansucrase/invertase"/>
    <property type="match status" value="1"/>
</dbReference>
<gene>
    <name evidence="2" type="ORF">A2Z11_00010</name>
</gene>
<comment type="caution">
    <text evidence="2">The sequence shown here is derived from an EMBL/GenBank/DDBJ whole genome shotgun (WGS) entry which is preliminary data.</text>
</comment>
<organism evidence="2 3">
    <name type="scientific">Candidatus Woykebacteria bacterium RBG_16_43_9</name>
    <dbReference type="NCBI Taxonomy" id="1802596"/>
    <lineage>
        <taxon>Bacteria</taxon>
        <taxon>Candidatus Woykeibacteriota</taxon>
    </lineage>
</organism>
<accession>A0A1G1WGR2</accession>